<dbReference type="Gene3D" id="1.10.287.130">
    <property type="match status" value="1"/>
</dbReference>
<name>A0ABS2WPB7_9BACT</name>
<reference evidence="4" key="2">
    <citation type="submission" date="2021-02" db="EMBL/GenBank/DDBJ databases">
        <authorList>
            <person name="Merkel A.Y."/>
        </authorList>
    </citation>
    <scope>NUCLEOTIDE SEQUENCE</scope>
    <source>
        <strain evidence="4">T05b</strain>
    </source>
</reference>
<proteinExistence type="predicted"/>
<keyword evidence="2" id="KW-0812">Transmembrane</keyword>
<evidence type="ECO:0000256" key="1">
    <source>
        <dbReference type="ARBA" id="ARBA00022729"/>
    </source>
</evidence>
<evidence type="ECO:0000313" key="5">
    <source>
        <dbReference type="Proteomes" id="UP000703590"/>
    </source>
</evidence>
<keyword evidence="5" id="KW-1185">Reference proteome</keyword>
<organism evidence="4 5">
    <name type="scientific">Sulfurospirillum tamanense</name>
    <dbReference type="NCBI Taxonomy" id="2813362"/>
    <lineage>
        <taxon>Bacteria</taxon>
        <taxon>Pseudomonadati</taxon>
        <taxon>Campylobacterota</taxon>
        <taxon>Epsilonproteobacteria</taxon>
        <taxon>Campylobacterales</taxon>
        <taxon>Sulfurospirillaceae</taxon>
        <taxon>Sulfurospirillum</taxon>
    </lineage>
</organism>
<dbReference type="CDD" id="cd13708">
    <property type="entry name" value="PBP2_BvgS_like_1"/>
    <property type="match status" value="1"/>
</dbReference>
<evidence type="ECO:0000259" key="3">
    <source>
        <dbReference type="PROSITE" id="PS50109"/>
    </source>
</evidence>
<dbReference type="InterPro" id="IPR005467">
    <property type="entry name" value="His_kinase_dom"/>
</dbReference>
<dbReference type="SUPFAM" id="SSF55874">
    <property type="entry name" value="ATPase domain of HSP90 chaperone/DNA topoisomerase II/histidine kinase"/>
    <property type="match status" value="1"/>
</dbReference>
<reference evidence="4" key="1">
    <citation type="submission" date="2021-02" db="EMBL/GenBank/DDBJ databases">
        <title>Sulfurospirillum tamanensis sp. nov.</title>
        <authorList>
            <person name="Frolova A."/>
            <person name="Merkel A."/>
            <person name="Slobodkin A."/>
        </authorList>
    </citation>
    <scope>NUCLEOTIDE SEQUENCE</scope>
    <source>
        <strain evidence="4">T05b</strain>
    </source>
</reference>
<dbReference type="SMART" id="SM00062">
    <property type="entry name" value="PBPb"/>
    <property type="match status" value="1"/>
</dbReference>
<dbReference type="Gene3D" id="3.40.190.10">
    <property type="entry name" value="Periplasmic binding protein-like II"/>
    <property type="match status" value="2"/>
</dbReference>
<feature type="transmembrane region" description="Helical" evidence="2">
    <location>
        <begin position="261"/>
        <end position="283"/>
    </location>
</feature>
<evidence type="ECO:0000256" key="2">
    <source>
        <dbReference type="SAM" id="Phobius"/>
    </source>
</evidence>
<feature type="domain" description="Histidine kinase" evidence="3">
    <location>
        <begin position="316"/>
        <end position="516"/>
    </location>
</feature>
<dbReference type="RefSeq" id="WP_205457975.1">
    <property type="nucleotide sequence ID" value="NZ_JAFHKK010000002.1"/>
</dbReference>
<sequence>MRFILFLLFFGGVAFGTALSQDERAYLVKRAPITLCVDPDWEPFEMLDESGVYTGIGADLIALVQERLGIKLHIVPTRTWEESIAFSKQGKCDVLSFLNQTSEREAWLSFTKPLFSDPNVLIGRIEQGYIDDISKISASVALIKETSIYEWFSSSFPNLTVVPVASEAEAFRLIEERKADLTLRSMIVAAHTIKKQGLFNLKIVGQPKGFENHLRMGVRKDEPILRAILDKAIATITQEERQAIVNRHVQIIVERVTYLSAGLWVVLGLLAVTLLVFLWNWLLQKKINKAVAKNLAQQELLFQKNRQAELVDVVANISHQWRDSLSHISSLNLLLKTKLMLDKEIKSEELVLHVQAMENSVDFMADTMRNFLDFYKNTKEIVLFDAKDSIEATLAIIDTRLKEAKAVVVLTQESPVVLEGVRNDWMHVWLNCITNSLCAGAKRDIQSPTLEIHIAPEGVSIRDNCGGFDAVVLAQIADQTQEGLGLKMSGRLVEKYGWKMRLSNENWGALVVFSRL</sequence>
<dbReference type="InterPro" id="IPR036890">
    <property type="entry name" value="HATPase_C_sf"/>
</dbReference>
<dbReference type="Pfam" id="PF00497">
    <property type="entry name" value="SBP_bac_3"/>
    <property type="match status" value="1"/>
</dbReference>
<dbReference type="InterPro" id="IPR001638">
    <property type="entry name" value="Solute-binding_3/MltF_N"/>
</dbReference>
<keyword evidence="2" id="KW-1133">Transmembrane helix</keyword>
<dbReference type="SUPFAM" id="SSF53850">
    <property type="entry name" value="Periplasmic binding protein-like II"/>
    <property type="match status" value="1"/>
</dbReference>
<evidence type="ECO:0000313" key="4">
    <source>
        <dbReference type="EMBL" id="MBN2963537.1"/>
    </source>
</evidence>
<dbReference type="EMBL" id="JAFHKK010000002">
    <property type="protein sequence ID" value="MBN2963537.1"/>
    <property type="molecule type" value="Genomic_DNA"/>
</dbReference>
<gene>
    <name evidence="4" type="ORF">JWV37_01995</name>
</gene>
<protein>
    <submittedName>
        <fullName evidence="4">Transporter substrate-binding domain-containing protein</fullName>
    </submittedName>
</protein>
<dbReference type="Proteomes" id="UP000703590">
    <property type="component" value="Unassembled WGS sequence"/>
</dbReference>
<comment type="caution">
    <text evidence="4">The sequence shown here is derived from an EMBL/GenBank/DDBJ whole genome shotgun (WGS) entry which is preliminary data.</text>
</comment>
<dbReference type="Gene3D" id="3.30.565.10">
    <property type="entry name" value="Histidine kinase-like ATPase, C-terminal domain"/>
    <property type="match status" value="1"/>
</dbReference>
<dbReference type="PANTHER" id="PTHR35936">
    <property type="entry name" value="MEMBRANE-BOUND LYTIC MUREIN TRANSGLYCOSYLASE F"/>
    <property type="match status" value="1"/>
</dbReference>
<keyword evidence="1" id="KW-0732">Signal</keyword>
<keyword evidence="2" id="KW-0472">Membrane</keyword>
<dbReference type="PROSITE" id="PS50109">
    <property type="entry name" value="HIS_KIN"/>
    <property type="match status" value="1"/>
</dbReference>
<accession>A0ABS2WPB7</accession>